<dbReference type="SUPFAM" id="SSF46785">
    <property type="entry name" value="Winged helix' DNA-binding domain"/>
    <property type="match status" value="1"/>
</dbReference>
<protein>
    <submittedName>
        <fullName evidence="6">LysR family transcriptional regulator</fullName>
    </submittedName>
</protein>
<reference evidence="6 7" key="1">
    <citation type="submission" date="2019-07" db="EMBL/GenBank/DDBJ databases">
        <title>Whole genome shotgun sequence of Deinococcus cellulosilyticus NBRC 106333.</title>
        <authorList>
            <person name="Hosoyama A."/>
            <person name="Uohara A."/>
            <person name="Ohji S."/>
            <person name="Ichikawa N."/>
        </authorList>
    </citation>
    <scope>NUCLEOTIDE SEQUENCE [LARGE SCALE GENOMIC DNA]</scope>
    <source>
        <strain evidence="6 7">NBRC 106333</strain>
    </source>
</reference>
<evidence type="ECO:0000256" key="2">
    <source>
        <dbReference type="ARBA" id="ARBA00023015"/>
    </source>
</evidence>
<feature type="domain" description="HTH lysR-type" evidence="5">
    <location>
        <begin position="9"/>
        <end position="66"/>
    </location>
</feature>
<dbReference type="Pfam" id="PF03466">
    <property type="entry name" value="LysR_substrate"/>
    <property type="match status" value="1"/>
</dbReference>
<comment type="caution">
    <text evidence="6">The sequence shown here is derived from an EMBL/GenBank/DDBJ whole genome shotgun (WGS) entry which is preliminary data.</text>
</comment>
<comment type="similarity">
    <text evidence="1">Belongs to the LysR transcriptional regulatory family.</text>
</comment>
<dbReference type="Pfam" id="PF00126">
    <property type="entry name" value="HTH_1"/>
    <property type="match status" value="1"/>
</dbReference>
<name>A0A511N7Y6_DEIC1</name>
<dbReference type="PANTHER" id="PTHR30126">
    <property type="entry name" value="HTH-TYPE TRANSCRIPTIONAL REGULATOR"/>
    <property type="match status" value="1"/>
</dbReference>
<organism evidence="6 7">
    <name type="scientific">Deinococcus cellulosilyticus (strain DSM 18568 / NBRC 106333 / KACC 11606 / 5516J-15)</name>
    <dbReference type="NCBI Taxonomy" id="1223518"/>
    <lineage>
        <taxon>Bacteria</taxon>
        <taxon>Thermotogati</taxon>
        <taxon>Deinococcota</taxon>
        <taxon>Deinococci</taxon>
        <taxon>Deinococcales</taxon>
        <taxon>Deinococcaceae</taxon>
        <taxon>Deinococcus</taxon>
    </lineage>
</organism>
<dbReference type="PRINTS" id="PR00039">
    <property type="entry name" value="HTHLYSR"/>
</dbReference>
<evidence type="ECO:0000256" key="1">
    <source>
        <dbReference type="ARBA" id="ARBA00009437"/>
    </source>
</evidence>
<dbReference type="GO" id="GO:0003700">
    <property type="term" value="F:DNA-binding transcription factor activity"/>
    <property type="evidence" value="ECO:0007669"/>
    <property type="project" value="InterPro"/>
</dbReference>
<evidence type="ECO:0000259" key="5">
    <source>
        <dbReference type="PROSITE" id="PS50931"/>
    </source>
</evidence>
<keyword evidence="7" id="KW-1185">Reference proteome</keyword>
<proteinExistence type="inferred from homology"/>
<dbReference type="EMBL" id="BJXB01000026">
    <property type="protein sequence ID" value="GEM48949.1"/>
    <property type="molecule type" value="Genomic_DNA"/>
</dbReference>
<dbReference type="InterPro" id="IPR036388">
    <property type="entry name" value="WH-like_DNA-bd_sf"/>
</dbReference>
<dbReference type="InterPro" id="IPR005119">
    <property type="entry name" value="LysR_subst-bd"/>
</dbReference>
<dbReference type="InterPro" id="IPR036390">
    <property type="entry name" value="WH_DNA-bd_sf"/>
</dbReference>
<keyword evidence="2" id="KW-0805">Transcription regulation</keyword>
<dbReference type="PANTHER" id="PTHR30126:SF39">
    <property type="entry name" value="HTH-TYPE TRANSCRIPTIONAL REGULATOR CYSL"/>
    <property type="match status" value="1"/>
</dbReference>
<dbReference type="AlphaFoldDB" id="A0A511N7Y6"/>
<dbReference type="Gene3D" id="1.10.10.10">
    <property type="entry name" value="Winged helix-like DNA-binding domain superfamily/Winged helix DNA-binding domain"/>
    <property type="match status" value="1"/>
</dbReference>
<dbReference type="InterPro" id="IPR000847">
    <property type="entry name" value="LysR_HTH_N"/>
</dbReference>
<evidence type="ECO:0000313" key="7">
    <source>
        <dbReference type="Proteomes" id="UP000321306"/>
    </source>
</evidence>
<gene>
    <name evidence="6" type="ORF">DC3_45840</name>
</gene>
<evidence type="ECO:0000256" key="3">
    <source>
        <dbReference type="ARBA" id="ARBA00023125"/>
    </source>
</evidence>
<keyword evidence="4" id="KW-0804">Transcription</keyword>
<dbReference type="CDD" id="cd05466">
    <property type="entry name" value="PBP2_LTTR_substrate"/>
    <property type="match status" value="1"/>
</dbReference>
<sequence length="304" mass="33598">MIFMTFFMDQLNQLRSFLAIYRAGSLTRAAEFLHLTQPALTRQIKQLEARLNRQLFVRVARGVLPTPAAHELARKIASHLDALETLSDTLKVGHRSLAGTVFLGGPPEFLGERILPALVDLHEESIQIRVQLGTPDVLVQEVQSGTLDLLVSTARISTPDLQSSPLYQEELVLVGAAKWAEQIPDEASQAIEILSGMPLLGYAEDLPLIRKYWRQVFGVLPVAAASVVIPDLRALALSAASGGGVTVLPRYLAQEHLSAGTLLELFTPSRSPANQLYLVSKRDAHLHPRVLHVRQKLEERSIHW</sequence>
<accession>A0A511N7Y6</accession>
<dbReference type="SUPFAM" id="SSF53850">
    <property type="entry name" value="Periplasmic binding protein-like II"/>
    <property type="match status" value="1"/>
</dbReference>
<keyword evidence="3" id="KW-0238">DNA-binding</keyword>
<dbReference type="Proteomes" id="UP000321306">
    <property type="component" value="Unassembled WGS sequence"/>
</dbReference>
<evidence type="ECO:0000313" key="6">
    <source>
        <dbReference type="EMBL" id="GEM48949.1"/>
    </source>
</evidence>
<dbReference type="Gene3D" id="3.40.190.290">
    <property type="match status" value="1"/>
</dbReference>
<evidence type="ECO:0000256" key="4">
    <source>
        <dbReference type="ARBA" id="ARBA00023163"/>
    </source>
</evidence>
<dbReference type="GO" id="GO:0000976">
    <property type="term" value="F:transcription cis-regulatory region binding"/>
    <property type="evidence" value="ECO:0007669"/>
    <property type="project" value="TreeGrafter"/>
</dbReference>
<dbReference type="PROSITE" id="PS50931">
    <property type="entry name" value="HTH_LYSR"/>
    <property type="match status" value="1"/>
</dbReference>